<gene>
    <name evidence="13" type="ORF">CSOL1703_00006351</name>
</gene>
<dbReference type="PANTHER" id="PTHR28012:SF1">
    <property type="entry name" value="NUCLEAR FUSION PROTEIN KAR5"/>
    <property type="match status" value="1"/>
</dbReference>
<keyword evidence="3 11" id="KW-0415">Karyogamy</keyword>
<comment type="function">
    <text evidence="1 11">Required for nuclear membrane fusion during karyogamy.</text>
</comment>
<comment type="similarity">
    <text evidence="2 11">Belongs to the KAR5 family.</text>
</comment>
<dbReference type="Proteomes" id="UP000775872">
    <property type="component" value="Unassembled WGS sequence"/>
</dbReference>
<keyword evidence="5 11" id="KW-0732">Signal</keyword>
<evidence type="ECO:0000256" key="6">
    <source>
        <dbReference type="ARBA" id="ARBA00022824"/>
    </source>
</evidence>
<dbReference type="Pfam" id="PF04163">
    <property type="entry name" value="Tht1"/>
    <property type="match status" value="1"/>
</dbReference>
<evidence type="ECO:0000256" key="8">
    <source>
        <dbReference type="ARBA" id="ARBA00023136"/>
    </source>
</evidence>
<evidence type="ECO:0000256" key="10">
    <source>
        <dbReference type="ARBA" id="ARBA00023242"/>
    </source>
</evidence>
<evidence type="ECO:0000256" key="9">
    <source>
        <dbReference type="ARBA" id="ARBA00023180"/>
    </source>
</evidence>
<dbReference type="InterPro" id="IPR007292">
    <property type="entry name" value="Nuclear_fusion_Kar5"/>
</dbReference>
<evidence type="ECO:0000256" key="7">
    <source>
        <dbReference type="ARBA" id="ARBA00022989"/>
    </source>
</evidence>
<dbReference type="EMBL" id="CABFOC020000063">
    <property type="protein sequence ID" value="CAH0056411.1"/>
    <property type="molecule type" value="Genomic_DNA"/>
</dbReference>
<keyword evidence="9" id="KW-0325">Glycoprotein</keyword>
<evidence type="ECO:0000256" key="4">
    <source>
        <dbReference type="ARBA" id="ARBA00022692"/>
    </source>
</evidence>
<dbReference type="PANTHER" id="PTHR28012">
    <property type="entry name" value="NUCLEAR FUSION PROTEIN KAR5"/>
    <property type="match status" value="1"/>
</dbReference>
<proteinExistence type="inferred from homology"/>
<evidence type="ECO:0000313" key="14">
    <source>
        <dbReference type="Proteomes" id="UP000775872"/>
    </source>
</evidence>
<keyword evidence="14" id="KW-1185">Reference proteome</keyword>
<evidence type="ECO:0000256" key="11">
    <source>
        <dbReference type="RuleBase" id="RU368082"/>
    </source>
</evidence>
<keyword evidence="6 11" id="KW-0256">Endoplasmic reticulum</keyword>
<evidence type="ECO:0000256" key="5">
    <source>
        <dbReference type="ARBA" id="ARBA00022729"/>
    </source>
</evidence>
<feature type="coiled-coil region" evidence="12">
    <location>
        <begin position="356"/>
        <end position="418"/>
    </location>
</feature>
<dbReference type="GO" id="GO:0000742">
    <property type="term" value="P:karyogamy involved in conjugation with cellular fusion"/>
    <property type="evidence" value="ECO:0007669"/>
    <property type="project" value="UniProtKB-UniRule"/>
</dbReference>
<keyword evidence="7" id="KW-1133">Transmembrane helix</keyword>
<dbReference type="GO" id="GO:0005789">
    <property type="term" value="C:endoplasmic reticulum membrane"/>
    <property type="evidence" value="ECO:0007669"/>
    <property type="project" value="UniProtKB-SubCell"/>
</dbReference>
<evidence type="ECO:0008006" key="15">
    <source>
        <dbReference type="Google" id="ProtNLM"/>
    </source>
</evidence>
<evidence type="ECO:0000256" key="3">
    <source>
        <dbReference type="ARBA" id="ARBA00022459"/>
    </source>
</evidence>
<comment type="subcellular location">
    <subcellularLocation>
        <location evidence="11">Endoplasmic reticulum membrane</location>
    </subcellularLocation>
    <subcellularLocation>
        <location evidence="11">Nucleus membrane</location>
    </subcellularLocation>
</comment>
<keyword evidence="12" id="KW-0175">Coiled coil</keyword>
<dbReference type="OrthoDB" id="5311848at2759"/>
<protein>
    <recommendedName>
        <fullName evidence="15">Nuclear membrane fusion protein Kar5</fullName>
    </recommendedName>
</protein>
<reference evidence="13 14" key="2">
    <citation type="submission" date="2021-10" db="EMBL/GenBank/DDBJ databases">
        <authorList>
            <person name="Piombo E."/>
        </authorList>
    </citation>
    <scope>NUCLEOTIDE SEQUENCE [LARGE SCALE GENOMIC DNA]</scope>
</reference>
<dbReference type="GO" id="GO:0048288">
    <property type="term" value="P:nuclear membrane fusion involved in karyogamy"/>
    <property type="evidence" value="ECO:0007669"/>
    <property type="project" value="UniProtKB-UniRule"/>
</dbReference>
<keyword evidence="8" id="KW-0472">Membrane</keyword>
<sequence>MRLPISQAVLLGRIAIYLCTLTNAYAFSWGSRRLNGKKRDMGSTPGSLANLCSGAANSLLSNSELREVHQFGDPLTDMYATVLSELHDLESEPLCHRNAARLLVSHCQIIDGKNEATVLTDSGRTARDFVDSYAASLAICDLERGSFAIPSTCANFRETALARITIPSTPQLHVSSAEIDKCLEGLAQSDSAWNTWVSYRHKALRFCDAARADNEKDRDILRYQRLTNILARLTDEIDTHLEARLKSMDETFQRTNDDLSEIAPRIDAVKKGLGEVENAVSDGLVHALQNAQEMLHRGFSDARDLQDLLSTMLQTIAQNTNDITEAQATALQLVRKQASDEADVVMSSLTAAFASAGSLQRELESSKIRAADIEKKQDNVEAKMHRLDMLVTAISSRYEDQGEQLREAEKRAKEILVTLYTAANSADSIQNSITRRLGIQSWGPYLYCPAATLMLGSYRLPPSMTRNMALIALGEFAGYIVSNIGKQFDTFVKSATTAVATPLLTTYNTTSAAPGWLTLKSRSFEDQEVQ</sequence>
<organism evidence="13 14">
    <name type="scientific">Clonostachys solani</name>
    <dbReference type="NCBI Taxonomy" id="160281"/>
    <lineage>
        <taxon>Eukaryota</taxon>
        <taxon>Fungi</taxon>
        <taxon>Dikarya</taxon>
        <taxon>Ascomycota</taxon>
        <taxon>Pezizomycotina</taxon>
        <taxon>Sordariomycetes</taxon>
        <taxon>Hypocreomycetidae</taxon>
        <taxon>Hypocreales</taxon>
        <taxon>Bionectriaceae</taxon>
        <taxon>Clonostachys</taxon>
    </lineage>
</organism>
<keyword evidence="4" id="KW-0812">Transmembrane</keyword>
<keyword evidence="10 11" id="KW-0539">Nucleus</keyword>
<comment type="caution">
    <text evidence="13">The sequence shown here is derived from an EMBL/GenBank/DDBJ whole genome shotgun (WGS) entry which is preliminary data.</text>
</comment>
<name>A0A9N9ZJ19_9HYPO</name>
<accession>A0A9N9ZJ19</accession>
<evidence type="ECO:0000256" key="12">
    <source>
        <dbReference type="SAM" id="Coils"/>
    </source>
</evidence>
<evidence type="ECO:0000256" key="1">
    <source>
        <dbReference type="ARBA" id="ARBA00003389"/>
    </source>
</evidence>
<dbReference type="GO" id="GO:0031965">
    <property type="term" value="C:nuclear membrane"/>
    <property type="evidence" value="ECO:0007669"/>
    <property type="project" value="UniProtKB-SubCell"/>
</dbReference>
<evidence type="ECO:0000313" key="13">
    <source>
        <dbReference type="EMBL" id="CAH0056411.1"/>
    </source>
</evidence>
<reference evidence="14" key="1">
    <citation type="submission" date="2019-06" db="EMBL/GenBank/DDBJ databases">
        <authorList>
            <person name="Broberg M."/>
        </authorList>
    </citation>
    <scope>NUCLEOTIDE SEQUENCE [LARGE SCALE GENOMIC DNA]</scope>
</reference>
<evidence type="ECO:0000256" key="2">
    <source>
        <dbReference type="ARBA" id="ARBA00010473"/>
    </source>
</evidence>
<dbReference type="AlphaFoldDB" id="A0A9N9ZJ19"/>